<evidence type="ECO:0000313" key="2">
    <source>
        <dbReference type="Proteomes" id="UP000193648"/>
    </source>
</evidence>
<dbReference type="InParanoid" id="A0A1Y2GG83"/>
<comment type="caution">
    <text evidence="1">The sequence shown here is derived from an EMBL/GenBank/DDBJ whole genome shotgun (WGS) entry which is preliminary data.</text>
</comment>
<evidence type="ECO:0008006" key="3">
    <source>
        <dbReference type="Google" id="ProtNLM"/>
    </source>
</evidence>
<protein>
    <recommendedName>
        <fullName evidence="3">C2H2-type domain-containing protein</fullName>
    </recommendedName>
</protein>
<dbReference type="RefSeq" id="XP_021879097.1">
    <property type="nucleotide sequence ID" value="XM_022024989.1"/>
</dbReference>
<name>A0A1Y2GG83_9FUNG</name>
<gene>
    <name evidence="1" type="ORF">BCR41DRAFT_358081</name>
</gene>
<sequence length="127" mass="14830">MESKMPKCSFDYCSKGYLSPDRTLSHNEKEHVRKYHKETSCVFGFMKKTFRFDRQESHDNRYVCYCGKTFTVSDSLKAHATGFIRTKTEQPACTEIVKQCNDTQSEIDLDKMRADIDKAIEEAKKSY</sequence>
<keyword evidence="2" id="KW-1185">Reference proteome</keyword>
<reference evidence="1 2" key="1">
    <citation type="submission" date="2016-07" db="EMBL/GenBank/DDBJ databases">
        <title>Pervasive Adenine N6-methylation of Active Genes in Fungi.</title>
        <authorList>
            <consortium name="DOE Joint Genome Institute"/>
            <person name="Mondo S.J."/>
            <person name="Dannebaum R.O."/>
            <person name="Kuo R.C."/>
            <person name="Labutti K."/>
            <person name="Haridas S."/>
            <person name="Kuo A."/>
            <person name="Salamov A."/>
            <person name="Ahrendt S.R."/>
            <person name="Lipzen A."/>
            <person name="Sullivan W."/>
            <person name="Andreopoulos W.B."/>
            <person name="Clum A."/>
            <person name="Lindquist E."/>
            <person name="Daum C."/>
            <person name="Ramamoorthy G.K."/>
            <person name="Gryganskyi A."/>
            <person name="Culley D."/>
            <person name="Magnuson J.K."/>
            <person name="James T.Y."/>
            <person name="O'Malley M.A."/>
            <person name="Stajich J.E."/>
            <person name="Spatafora J.W."/>
            <person name="Visel A."/>
            <person name="Grigoriev I.V."/>
        </authorList>
    </citation>
    <scope>NUCLEOTIDE SEQUENCE [LARGE SCALE GENOMIC DNA]</scope>
    <source>
        <strain evidence="1 2">NRRL 3116</strain>
    </source>
</reference>
<dbReference type="AlphaFoldDB" id="A0A1Y2GG83"/>
<dbReference type="GeneID" id="33566833"/>
<organism evidence="1 2">
    <name type="scientific">Lobosporangium transversale</name>
    <dbReference type="NCBI Taxonomy" id="64571"/>
    <lineage>
        <taxon>Eukaryota</taxon>
        <taxon>Fungi</taxon>
        <taxon>Fungi incertae sedis</taxon>
        <taxon>Mucoromycota</taxon>
        <taxon>Mortierellomycotina</taxon>
        <taxon>Mortierellomycetes</taxon>
        <taxon>Mortierellales</taxon>
        <taxon>Mortierellaceae</taxon>
        <taxon>Lobosporangium</taxon>
    </lineage>
</organism>
<dbReference type="EMBL" id="MCFF01000032">
    <property type="protein sequence ID" value="ORZ10007.1"/>
    <property type="molecule type" value="Genomic_DNA"/>
</dbReference>
<proteinExistence type="predicted"/>
<evidence type="ECO:0000313" key="1">
    <source>
        <dbReference type="EMBL" id="ORZ10007.1"/>
    </source>
</evidence>
<dbReference type="Proteomes" id="UP000193648">
    <property type="component" value="Unassembled WGS sequence"/>
</dbReference>
<accession>A0A1Y2GG83</accession>